<evidence type="ECO:0000313" key="1">
    <source>
        <dbReference type="EMBL" id="JAD58845.1"/>
    </source>
</evidence>
<dbReference type="EMBL" id="GBRH01239050">
    <property type="protein sequence ID" value="JAD58845.1"/>
    <property type="molecule type" value="Transcribed_RNA"/>
</dbReference>
<reference evidence="1" key="1">
    <citation type="submission" date="2014-09" db="EMBL/GenBank/DDBJ databases">
        <authorList>
            <person name="Magalhaes I.L.F."/>
            <person name="Oliveira U."/>
            <person name="Santos F.R."/>
            <person name="Vidigal T.H.D.A."/>
            <person name="Brescovit A.D."/>
            <person name="Santos A.J."/>
        </authorList>
    </citation>
    <scope>NUCLEOTIDE SEQUENCE</scope>
    <source>
        <tissue evidence="1">Shoot tissue taken approximately 20 cm above the soil surface</tissue>
    </source>
</reference>
<accession>A0A0A9BC89</accession>
<dbReference type="AlphaFoldDB" id="A0A0A9BC89"/>
<proteinExistence type="predicted"/>
<name>A0A0A9BC89_ARUDO</name>
<reference evidence="1" key="2">
    <citation type="journal article" date="2015" name="Data Brief">
        <title>Shoot transcriptome of the giant reed, Arundo donax.</title>
        <authorList>
            <person name="Barrero R.A."/>
            <person name="Guerrero F.D."/>
            <person name="Moolhuijzen P."/>
            <person name="Goolsby J.A."/>
            <person name="Tidwell J."/>
            <person name="Bellgard S.E."/>
            <person name="Bellgard M.I."/>
        </authorList>
    </citation>
    <scope>NUCLEOTIDE SEQUENCE</scope>
    <source>
        <tissue evidence="1">Shoot tissue taken approximately 20 cm above the soil surface</tissue>
    </source>
</reference>
<protein>
    <submittedName>
        <fullName evidence="1">Uncharacterized protein</fullName>
    </submittedName>
</protein>
<organism evidence="1">
    <name type="scientific">Arundo donax</name>
    <name type="common">Giant reed</name>
    <name type="synonym">Donax arundinaceus</name>
    <dbReference type="NCBI Taxonomy" id="35708"/>
    <lineage>
        <taxon>Eukaryota</taxon>
        <taxon>Viridiplantae</taxon>
        <taxon>Streptophyta</taxon>
        <taxon>Embryophyta</taxon>
        <taxon>Tracheophyta</taxon>
        <taxon>Spermatophyta</taxon>
        <taxon>Magnoliopsida</taxon>
        <taxon>Liliopsida</taxon>
        <taxon>Poales</taxon>
        <taxon>Poaceae</taxon>
        <taxon>PACMAD clade</taxon>
        <taxon>Arundinoideae</taxon>
        <taxon>Arundineae</taxon>
        <taxon>Arundo</taxon>
    </lineage>
</organism>
<sequence>MVVKMLEDNPSAPIYFTKIYLYMKRY</sequence>